<keyword evidence="3" id="KW-1185">Reference proteome</keyword>
<feature type="compositionally biased region" description="Polar residues" evidence="1">
    <location>
        <begin position="36"/>
        <end position="54"/>
    </location>
</feature>
<proteinExistence type="predicted"/>
<feature type="region of interest" description="Disordered" evidence="1">
    <location>
        <begin position="520"/>
        <end position="560"/>
    </location>
</feature>
<feature type="region of interest" description="Disordered" evidence="1">
    <location>
        <begin position="148"/>
        <end position="365"/>
    </location>
</feature>
<feature type="compositionally biased region" description="Pro residues" evidence="1">
    <location>
        <begin position="339"/>
        <end position="350"/>
    </location>
</feature>
<organism evidence="2 3">
    <name type="scientific">Neofusicoccum ribis</name>
    <dbReference type="NCBI Taxonomy" id="45134"/>
    <lineage>
        <taxon>Eukaryota</taxon>
        <taxon>Fungi</taxon>
        <taxon>Dikarya</taxon>
        <taxon>Ascomycota</taxon>
        <taxon>Pezizomycotina</taxon>
        <taxon>Dothideomycetes</taxon>
        <taxon>Dothideomycetes incertae sedis</taxon>
        <taxon>Botryosphaeriales</taxon>
        <taxon>Botryosphaeriaceae</taxon>
        <taxon>Neofusicoccum</taxon>
    </lineage>
</organism>
<reference evidence="2 3" key="1">
    <citation type="submission" date="2024-02" db="EMBL/GenBank/DDBJ databases">
        <title>De novo assembly and annotation of 12 fungi associated with fruit tree decline syndrome in Ontario, Canada.</title>
        <authorList>
            <person name="Sulman M."/>
            <person name="Ellouze W."/>
            <person name="Ilyukhin E."/>
        </authorList>
    </citation>
    <scope>NUCLEOTIDE SEQUENCE [LARGE SCALE GENOMIC DNA]</scope>
    <source>
        <strain evidence="2 3">M1-105</strain>
    </source>
</reference>
<dbReference type="Proteomes" id="UP001521116">
    <property type="component" value="Unassembled WGS sequence"/>
</dbReference>
<feature type="compositionally biased region" description="Low complexity" evidence="1">
    <location>
        <begin position="240"/>
        <end position="259"/>
    </location>
</feature>
<feature type="compositionally biased region" description="Basic and acidic residues" evidence="1">
    <location>
        <begin position="520"/>
        <end position="530"/>
    </location>
</feature>
<feature type="region of interest" description="Disordered" evidence="1">
    <location>
        <begin position="1"/>
        <end position="89"/>
    </location>
</feature>
<protein>
    <submittedName>
        <fullName evidence="2">Uncharacterized protein</fullName>
    </submittedName>
</protein>
<dbReference type="EMBL" id="JAJVDC020000285">
    <property type="protein sequence ID" value="KAL1616043.1"/>
    <property type="molecule type" value="Genomic_DNA"/>
</dbReference>
<evidence type="ECO:0000256" key="1">
    <source>
        <dbReference type="SAM" id="MobiDB-lite"/>
    </source>
</evidence>
<feature type="compositionally biased region" description="Polar residues" evidence="1">
    <location>
        <begin position="14"/>
        <end position="26"/>
    </location>
</feature>
<comment type="caution">
    <text evidence="2">The sequence shown here is derived from an EMBL/GenBank/DDBJ whole genome shotgun (WGS) entry which is preliminary data.</text>
</comment>
<evidence type="ECO:0000313" key="2">
    <source>
        <dbReference type="EMBL" id="KAL1616043.1"/>
    </source>
</evidence>
<accession>A0ABR3SB97</accession>
<sequence length="560" mass="60853">MQNPNDRQPRQHGSRSGLNAQASSFTPGGGDDIHANSRQGQANGSCPGSQQHGSYQPAYQGAHHMANPYGTPYSNERGQGYGMESSFQGTYIQDPTGQAGMAYGTGLGSGYGMSGNPPVVYSHQSYSQQSYSYQSFGGQSYGAQMDMNMGGQSQWGAGPVYQPPPHESVPLTGRHASPLHHQSASSAGRRTPLSAQQTAYPPQRPPYPGQESAVSGPQPISRGSTPAQRGQPGRPRRPESSQSRRGNQSGSASRGRAANHGPPRHTAGTSGPVGEGDFPSLGSQSAAQDRSRLSPPVPLDADAELALQLSSTRLDGGPRSSRSGRRPNYVPFSQHPDPEPMPTRPPPPPAAAATSQPPTRRYRNRNFRLSISEVYRGKIVYIDKSPSIDYGDHPAIISSVHAATRAVRFWKLSSFRECRGFGNKYAGYRNGAARRSHEKGWVLIWDGGATEPHHDTPVLRLGAGKVLGGPTYVDVVEQKELPVDCLSKLSKERRFPELWLEEDQMRVMEEYAHEYNRTKPDFSARRRQLDGADDEDFDQDLGFEGLDDDSQDADDEADEE</sequence>
<feature type="compositionally biased region" description="Acidic residues" evidence="1">
    <location>
        <begin position="531"/>
        <end position="560"/>
    </location>
</feature>
<evidence type="ECO:0000313" key="3">
    <source>
        <dbReference type="Proteomes" id="UP001521116"/>
    </source>
</evidence>
<gene>
    <name evidence="2" type="ORF">SLS56_011593</name>
</gene>
<feature type="compositionally biased region" description="Polar residues" evidence="1">
    <location>
        <begin position="180"/>
        <end position="200"/>
    </location>
</feature>
<name>A0ABR3SB97_9PEZI</name>